<dbReference type="STRING" id="4232.A0A251UVW8"/>
<reference evidence="13" key="3">
    <citation type="submission" date="2020-06" db="EMBL/GenBank/DDBJ databases">
        <title>Helianthus annuus Genome sequencing and assembly Release 2.</title>
        <authorList>
            <person name="Gouzy J."/>
            <person name="Langlade N."/>
            <person name="Munos S."/>
        </authorList>
    </citation>
    <scope>NUCLEOTIDE SEQUENCE</scope>
    <source>
        <tissue evidence="13">Leaves</tissue>
    </source>
</reference>
<dbReference type="FunFam" id="2.60.40.420:FF:000010">
    <property type="entry name" value="Early nodulin-like protein 1"/>
    <property type="match status" value="1"/>
</dbReference>
<feature type="domain" description="Phytocyanin" evidence="12">
    <location>
        <begin position="33"/>
        <end position="132"/>
    </location>
</feature>
<dbReference type="CDD" id="cd11019">
    <property type="entry name" value="OsENODL1_like"/>
    <property type="match status" value="1"/>
</dbReference>
<evidence type="ECO:0000313" key="13">
    <source>
        <dbReference type="EMBL" id="KAF5807415.1"/>
    </source>
</evidence>
<evidence type="ECO:0000313" key="14">
    <source>
        <dbReference type="EMBL" id="OTG26481.1"/>
    </source>
</evidence>
<dbReference type="PROSITE" id="PS51485">
    <property type="entry name" value="PHYTOCYANIN"/>
    <property type="match status" value="1"/>
</dbReference>
<sequence>MANFVTSHHNPTMIAAIVAVLSLLVLIQNADAYEFKVGGSGEWSLSASYNQWAEKNRFQVGDTLLFKYDDDKDSVLEVSKEDYDNCNTGNPIAKHDDGHTVIRLDRSGPHYFISGVADHCKNNEKMLVVVMADRTHKSPPESPPSPAPSGEESPSPPADEKPPSSSPSDASSVVMSLLCFIGAIACFLS</sequence>
<evidence type="ECO:0000256" key="1">
    <source>
        <dbReference type="ARBA" id="ARBA00004609"/>
    </source>
</evidence>
<dbReference type="SUPFAM" id="SSF49503">
    <property type="entry name" value="Cupredoxins"/>
    <property type="match status" value="1"/>
</dbReference>
<dbReference type="InParanoid" id="A0A251UVW8"/>
<keyword evidence="5" id="KW-0472">Membrane</keyword>
<evidence type="ECO:0000259" key="12">
    <source>
        <dbReference type="PROSITE" id="PS51485"/>
    </source>
</evidence>
<dbReference type="InterPro" id="IPR003245">
    <property type="entry name" value="Phytocyanin_dom"/>
</dbReference>
<dbReference type="FunCoup" id="A0A251UVW8">
    <property type="interactions" value="272"/>
</dbReference>
<name>A0A251UVW8_HELAN</name>
<organism evidence="14 15">
    <name type="scientific">Helianthus annuus</name>
    <name type="common">Common sunflower</name>
    <dbReference type="NCBI Taxonomy" id="4232"/>
    <lineage>
        <taxon>Eukaryota</taxon>
        <taxon>Viridiplantae</taxon>
        <taxon>Streptophyta</taxon>
        <taxon>Embryophyta</taxon>
        <taxon>Tracheophyta</taxon>
        <taxon>Spermatophyta</taxon>
        <taxon>Magnoliopsida</taxon>
        <taxon>eudicotyledons</taxon>
        <taxon>Gunneridae</taxon>
        <taxon>Pentapetalae</taxon>
        <taxon>asterids</taxon>
        <taxon>campanulids</taxon>
        <taxon>Asterales</taxon>
        <taxon>Asteraceae</taxon>
        <taxon>Asteroideae</taxon>
        <taxon>Heliantheae alliance</taxon>
        <taxon>Heliantheae</taxon>
        <taxon>Helianthus</taxon>
    </lineage>
</organism>
<keyword evidence="3" id="KW-0336">GPI-anchor</keyword>
<comment type="subcellular location">
    <subcellularLocation>
        <location evidence="1">Cell membrane</location>
        <topology evidence="1">Lipid-anchor</topology>
        <topology evidence="1">GPI-anchor</topology>
    </subcellularLocation>
</comment>
<dbReference type="Proteomes" id="UP000215914">
    <property type="component" value="Chromosome 5"/>
</dbReference>
<dbReference type="InterPro" id="IPR041846">
    <property type="entry name" value="ENL_dom"/>
</dbReference>
<evidence type="ECO:0000256" key="3">
    <source>
        <dbReference type="ARBA" id="ARBA00022622"/>
    </source>
</evidence>
<keyword evidence="15" id="KW-1185">Reference proteome</keyword>
<reference evidence="13 15" key="1">
    <citation type="journal article" date="2017" name="Nature">
        <title>The sunflower genome provides insights into oil metabolism, flowering and Asterid evolution.</title>
        <authorList>
            <person name="Badouin H."/>
            <person name="Gouzy J."/>
            <person name="Grassa C.J."/>
            <person name="Murat F."/>
            <person name="Staton S.E."/>
            <person name="Cottret L."/>
            <person name="Lelandais-Briere C."/>
            <person name="Owens G.L."/>
            <person name="Carrere S."/>
            <person name="Mayjonade B."/>
            <person name="Legrand L."/>
            <person name="Gill N."/>
            <person name="Kane N.C."/>
            <person name="Bowers J.E."/>
            <person name="Hubner S."/>
            <person name="Bellec A."/>
            <person name="Berard A."/>
            <person name="Berges H."/>
            <person name="Blanchet N."/>
            <person name="Boniface M.C."/>
            <person name="Brunel D."/>
            <person name="Catrice O."/>
            <person name="Chaidir N."/>
            <person name="Claudel C."/>
            <person name="Donnadieu C."/>
            <person name="Faraut T."/>
            <person name="Fievet G."/>
            <person name="Helmstetter N."/>
            <person name="King M."/>
            <person name="Knapp S.J."/>
            <person name="Lai Z."/>
            <person name="Le Paslier M.C."/>
            <person name="Lippi Y."/>
            <person name="Lorenzon L."/>
            <person name="Mandel J.R."/>
            <person name="Marage G."/>
            <person name="Marchand G."/>
            <person name="Marquand E."/>
            <person name="Bret-Mestries E."/>
            <person name="Morien E."/>
            <person name="Nambeesan S."/>
            <person name="Nguyen T."/>
            <person name="Pegot-Espagnet P."/>
            <person name="Pouilly N."/>
            <person name="Raftis F."/>
            <person name="Sallet E."/>
            <person name="Schiex T."/>
            <person name="Thomas J."/>
            <person name="Vandecasteele C."/>
            <person name="Vares D."/>
            <person name="Vear F."/>
            <person name="Vautrin S."/>
            <person name="Crespi M."/>
            <person name="Mangin B."/>
            <person name="Burke J.M."/>
            <person name="Salse J."/>
            <person name="Munos S."/>
            <person name="Vincourt P."/>
            <person name="Rieseberg L.H."/>
            <person name="Langlade N.B."/>
        </authorList>
    </citation>
    <scope>NUCLEOTIDE SEQUENCE [LARGE SCALE GENOMIC DNA]</scope>
    <source>
        <strain evidence="15">cv. SF193</strain>
        <tissue evidence="13">Leaves</tissue>
    </source>
</reference>
<evidence type="ECO:0000256" key="5">
    <source>
        <dbReference type="ARBA" id="ARBA00023136"/>
    </source>
</evidence>
<proteinExistence type="inferred from homology"/>
<feature type="region of interest" description="Disordered" evidence="10">
    <location>
        <begin position="135"/>
        <end position="170"/>
    </location>
</feature>
<dbReference type="Pfam" id="PF02298">
    <property type="entry name" value="Cu_bind_like"/>
    <property type="match status" value="1"/>
</dbReference>
<reference evidence="14" key="2">
    <citation type="submission" date="2017-02" db="EMBL/GenBank/DDBJ databases">
        <title>Sunflower complete genome.</title>
        <authorList>
            <person name="Langlade N."/>
            <person name="Munos S."/>
        </authorList>
    </citation>
    <scope>NUCLEOTIDE SEQUENCE [LARGE SCALE GENOMIC DNA]</scope>
    <source>
        <tissue evidence="14">Leaves</tissue>
    </source>
</reference>
<gene>
    <name evidence="14" type="ORF">HannXRQ_Chr05g0159191</name>
    <name evidence="13" type="ORF">HanXRQr2_Chr05g0233391</name>
</gene>
<keyword evidence="4 11" id="KW-0732">Signal</keyword>
<evidence type="ECO:0000256" key="4">
    <source>
        <dbReference type="ARBA" id="ARBA00022729"/>
    </source>
</evidence>
<dbReference type="InterPro" id="IPR039391">
    <property type="entry name" value="Phytocyanin-like"/>
</dbReference>
<dbReference type="OrthoDB" id="691587at2759"/>
<dbReference type="EMBL" id="MNCJ02000320">
    <property type="protein sequence ID" value="KAF5807415.1"/>
    <property type="molecule type" value="Genomic_DNA"/>
</dbReference>
<feature type="chain" id="PRO_5013123660" evidence="11">
    <location>
        <begin position="33"/>
        <end position="189"/>
    </location>
</feature>
<evidence type="ECO:0000256" key="9">
    <source>
        <dbReference type="ARBA" id="ARBA00035011"/>
    </source>
</evidence>
<evidence type="ECO:0000256" key="10">
    <source>
        <dbReference type="SAM" id="MobiDB-lite"/>
    </source>
</evidence>
<dbReference type="GO" id="GO:0005886">
    <property type="term" value="C:plasma membrane"/>
    <property type="evidence" value="ECO:0000318"/>
    <property type="project" value="GO_Central"/>
</dbReference>
<dbReference type="PANTHER" id="PTHR33021">
    <property type="entry name" value="BLUE COPPER PROTEIN"/>
    <property type="match status" value="1"/>
</dbReference>
<dbReference type="OMA" id="GPNAENY"/>
<comment type="similarity">
    <text evidence="9">Belongs to the early nodulin-like (ENODL) family.</text>
</comment>
<dbReference type="PANTHER" id="PTHR33021:SF14">
    <property type="entry name" value="OS01G0272700 PROTEIN"/>
    <property type="match status" value="1"/>
</dbReference>
<dbReference type="GO" id="GO:0098552">
    <property type="term" value="C:side of membrane"/>
    <property type="evidence" value="ECO:0007669"/>
    <property type="project" value="UniProtKB-KW"/>
</dbReference>
<keyword evidence="6" id="KW-1015">Disulfide bond</keyword>
<dbReference type="GO" id="GO:0009055">
    <property type="term" value="F:electron transfer activity"/>
    <property type="evidence" value="ECO:0007669"/>
    <property type="project" value="InterPro"/>
</dbReference>
<evidence type="ECO:0000313" key="15">
    <source>
        <dbReference type="Proteomes" id="UP000215914"/>
    </source>
</evidence>
<protein>
    <submittedName>
        <fullName evidence="13">Phytocyanin domain, cupredoxin</fullName>
    </submittedName>
    <submittedName>
        <fullName evidence="14">Putative cupredoxin</fullName>
    </submittedName>
</protein>
<dbReference type="Gene3D" id="2.60.40.420">
    <property type="entry name" value="Cupredoxins - blue copper proteins"/>
    <property type="match status" value="1"/>
</dbReference>
<dbReference type="AlphaFoldDB" id="A0A251UVW8"/>
<evidence type="ECO:0000256" key="7">
    <source>
        <dbReference type="ARBA" id="ARBA00023180"/>
    </source>
</evidence>
<evidence type="ECO:0000256" key="11">
    <source>
        <dbReference type="SAM" id="SignalP"/>
    </source>
</evidence>
<accession>A0A251UVW8</accession>
<evidence type="ECO:0000256" key="2">
    <source>
        <dbReference type="ARBA" id="ARBA00022475"/>
    </source>
</evidence>
<dbReference type="Gramene" id="mRNA:HanXRQr2_Chr05g0233391">
    <property type="protein sequence ID" value="mRNA:HanXRQr2_Chr05g0233391"/>
    <property type="gene ID" value="HanXRQr2_Chr05g0233391"/>
</dbReference>
<dbReference type="InterPro" id="IPR008972">
    <property type="entry name" value="Cupredoxin"/>
</dbReference>
<feature type="signal peptide" evidence="11">
    <location>
        <begin position="1"/>
        <end position="32"/>
    </location>
</feature>
<keyword evidence="8" id="KW-0449">Lipoprotein</keyword>
<keyword evidence="7" id="KW-0325">Glycoprotein</keyword>
<dbReference type="EMBL" id="CM007894">
    <property type="protein sequence ID" value="OTG26481.1"/>
    <property type="molecule type" value="Genomic_DNA"/>
</dbReference>
<evidence type="ECO:0000256" key="6">
    <source>
        <dbReference type="ARBA" id="ARBA00023157"/>
    </source>
</evidence>
<evidence type="ECO:0000256" key="8">
    <source>
        <dbReference type="ARBA" id="ARBA00023288"/>
    </source>
</evidence>
<keyword evidence="2" id="KW-1003">Cell membrane</keyword>